<feature type="region of interest" description="Disordered" evidence="1">
    <location>
        <begin position="92"/>
        <end position="140"/>
    </location>
</feature>
<sequence length="140" mass="15153">MNALAVLRDDGLIETRQGSGSFVTASPAGDIERQTQADGHSEEFRVISDQLKEIRQHMRTLSSRLDALEAQTPPRQRAGLWAVAARPPRRTHAIGRPLVAPPPHAARRSPRGGRGLSWSGAIEDPGFVPHPGLSGHVVDH</sequence>
<proteinExistence type="predicted"/>
<evidence type="ECO:0000313" key="3">
    <source>
        <dbReference type="Proteomes" id="UP000650628"/>
    </source>
</evidence>
<evidence type="ECO:0000313" key="2">
    <source>
        <dbReference type="EMBL" id="GII30531.1"/>
    </source>
</evidence>
<dbReference type="Proteomes" id="UP000650628">
    <property type="component" value="Unassembled WGS sequence"/>
</dbReference>
<accession>A0A8J3X7N9</accession>
<feature type="region of interest" description="Disordered" evidence="1">
    <location>
        <begin position="19"/>
        <end position="41"/>
    </location>
</feature>
<organism evidence="2 3">
    <name type="scientific">Planotetraspora mira</name>
    <dbReference type="NCBI Taxonomy" id="58121"/>
    <lineage>
        <taxon>Bacteria</taxon>
        <taxon>Bacillati</taxon>
        <taxon>Actinomycetota</taxon>
        <taxon>Actinomycetes</taxon>
        <taxon>Streptosporangiales</taxon>
        <taxon>Streptosporangiaceae</taxon>
        <taxon>Planotetraspora</taxon>
    </lineage>
</organism>
<feature type="compositionally biased region" description="Basic and acidic residues" evidence="1">
    <location>
        <begin position="30"/>
        <end position="41"/>
    </location>
</feature>
<comment type="caution">
    <text evidence="2">The sequence shown here is derived from an EMBL/GenBank/DDBJ whole genome shotgun (WGS) entry which is preliminary data.</text>
</comment>
<name>A0A8J3X7N9_9ACTN</name>
<reference evidence="2 3" key="1">
    <citation type="submission" date="2021-01" db="EMBL/GenBank/DDBJ databases">
        <title>Whole genome shotgun sequence of Planotetraspora mira NBRC 15435.</title>
        <authorList>
            <person name="Komaki H."/>
            <person name="Tamura T."/>
        </authorList>
    </citation>
    <scope>NUCLEOTIDE SEQUENCE [LARGE SCALE GENOMIC DNA]</scope>
    <source>
        <strain evidence="2 3">NBRC 15435</strain>
    </source>
</reference>
<gene>
    <name evidence="2" type="ORF">Pmi06nite_39730</name>
</gene>
<dbReference type="Gene3D" id="1.10.10.10">
    <property type="entry name" value="Winged helix-like DNA-binding domain superfamily/Winged helix DNA-binding domain"/>
    <property type="match status" value="1"/>
</dbReference>
<evidence type="ECO:0000256" key="1">
    <source>
        <dbReference type="SAM" id="MobiDB-lite"/>
    </source>
</evidence>
<dbReference type="AlphaFoldDB" id="A0A8J3X7N9"/>
<dbReference type="InterPro" id="IPR036388">
    <property type="entry name" value="WH-like_DNA-bd_sf"/>
</dbReference>
<keyword evidence="3" id="KW-1185">Reference proteome</keyword>
<dbReference type="EMBL" id="BOOO01000020">
    <property type="protein sequence ID" value="GII30531.1"/>
    <property type="molecule type" value="Genomic_DNA"/>
</dbReference>
<protein>
    <submittedName>
        <fullName evidence="2">Uncharacterized protein</fullName>
    </submittedName>
</protein>